<dbReference type="AlphaFoldDB" id="A0A8B8EI42"/>
<name>A0A8B8EI42_CRAVI</name>
<dbReference type="InterPro" id="IPR041211">
    <property type="entry name" value="RLIG1"/>
</dbReference>
<evidence type="ECO:0000256" key="5">
    <source>
        <dbReference type="ARBA" id="ARBA00022741"/>
    </source>
</evidence>
<keyword evidence="4" id="KW-0436">Ligase</keyword>
<evidence type="ECO:0000256" key="11">
    <source>
        <dbReference type="ARBA" id="ARBA00045151"/>
    </source>
</evidence>
<evidence type="ECO:0000256" key="4">
    <source>
        <dbReference type="ARBA" id="ARBA00022598"/>
    </source>
</evidence>
<evidence type="ECO:0000256" key="1">
    <source>
        <dbReference type="ARBA" id="ARBA00001936"/>
    </source>
</evidence>
<dbReference type="RefSeq" id="XP_022340322.1">
    <property type="nucleotide sequence ID" value="XM_022484614.1"/>
</dbReference>
<evidence type="ECO:0000256" key="9">
    <source>
        <dbReference type="ARBA" id="ARBA00035168"/>
    </source>
</evidence>
<evidence type="ECO:0000256" key="10">
    <source>
        <dbReference type="ARBA" id="ARBA00035432"/>
    </source>
</evidence>
<dbReference type="GO" id="GO:0005524">
    <property type="term" value="F:ATP binding"/>
    <property type="evidence" value="ECO:0007669"/>
    <property type="project" value="UniProtKB-KW"/>
</dbReference>
<protein>
    <recommendedName>
        <fullName evidence="9">RNA ligase 1</fullName>
        <ecNumber evidence="3">6.5.1.3</ecNumber>
    </recommendedName>
    <alternativeName>
        <fullName evidence="10">RNA ligase</fullName>
    </alternativeName>
</protein>
<dbReference type="GO" id="GO:0042245">
    <property type="term" value="P:RNA repair"/>
    <property type="evidence" value="ECO:0007669"/>
    <property type="project" value="UniProtKB-KW"/>
</dbReference>
<dbReference type="Pfam" id="PF17720">
    <property type="entry name" value="RLIG1"/>
    <property type="match status" value="1"/>
</dbReference>
<evidence type="ECO:0000313" key="13">
    <source>
        <dbReference type="RefSeq" id="XP_022340322.1"/>
    </source>
</evidence>
<dbReference type="GO" id="GO:0003972">
    <property type="term" value="F:RNA ligase (ATP) activity"/>
    <property type="evidence" value="ECO:0007669"/>
    <property type="project" value="UniProtKB-EC"/>
</dbReference>
<evidence type="ECO:0000256" key="2">
    <source>
        <dbReference type="ARBA" id="ARBA00001946"/>
    </source>
</evidence>
<evidence type="ECO:0000313" key="12">
    <source>
        <dbReference type="Proteomes" id="UP000694844"/>
    </source>
</evidence>
<keyword evidence="12" id="KW-1185">Reference proteome</keyword>
<comment type="function">
    <text evidence="11">Functions as an RNA ligase, in vitro. The ligation reaction entails three nucleotidyl transfer steps. In the first step, the RNA ligase reacts with ATP in the absence of nucleic acid to form a covalent ligase-AMP intermediate and release pyrophosphate. In step 2, the ligase-AMP binds to the nucleic acid and transfers the adenylate to the 5'-PO4 terminus to form an adenylylated intermediate. In step 3, the RNA ligase directs the attack of the 3'-OH on the 5'-phosphoanhydride linkage, resulting in a repaired 3'-5' phosphodiester and release of AMP. Exhibits selectivity for single-stranded RNA substrates and may not have nick-sealing activity on double-stranded DNA-RNA hybrids. May play a role in maintaining RNA integrity under stress conditions, for example in response to reactive oxygen species (ROS).</text>
</comment>
<dbReference type="EC" id="6.5.1.3" evidence="3"/>
<dbReference type="OrthoDB" id="6021187at2759"/>
<evidence type="ECO:0000256" key="8">
    <source>
        <dbReference type="ARBA" id="ARBA00034038"/>
    </source>
</evidence>
<comment type="catalytic activity">
    <reaction evidence="8">
        <text>ATP + (ribonucleotide)n-3'-hydroxyl + 5'-phospho-(ribonucleotide)m = (ribonucleotide)n+m + AMP + diphosphate.</text>
        <dbReference type="EC" id="6.5.1.3"/>
    </reaction>
</comment>
<reference evidence="13" key="1">
    <citation type="submission" date="2025-08" db="UniProtKB">
        <authorList>
            <consortium name="RefSeq"/>
        </authorList>
    </citation>
    <scope>IDENTIFICATION</scope>
    <source>
        <tissue evidence="13">Whole sample</tissue>
    </source>
</reference>
<dbReference type="PANTHER" id="PTHR31219">
    <property type="entry name" value="CHROMOSOME 28 C12ORF29 HOMOLOG"/>
    <property type="match status" value="1"/>
</dbReference>
<accession>A0A8B8EI42</accession>
<keyword evidence="5" id="KW-0547">Nucleotide-binding</keyword>
<keyword evidence="7" id="KW-0067">ATP-binding</keyword>
<dbReference type="GeneID" id="111134977"/>
<evidence type="ECO:0000256" key="7">
    <source>
        <dbReference type="ARBA" id="ARBA00022840"/>
    </source>
</evidence>
<sequence>MEKRGKVQQKISCVFETEILNEPTKKRQFQGFRVVASDVLKDAALACDITNSVATEKLDGTCVYIAEFEGQPWLWARLDRKPNKAGENRFKQHQTLLQKWESGPRDDPKPSFEWNLEKDFKTVPEHWIPATDVPIVGGHPQPDQSRHIPGWVPVERKSRQYCWHASAIDFDGALGLFLRQSRDCDRCLHLRVLPLRNFLGHTAELIGTNVNANAYNIGSKRNPLHFLVLHGDITLSESPELSLPAIKNWFSTQQGLVEGIVWHCPNGKLFKIHRHHLNLPWPLRDASPVFSQTKVRILLDDVEFDSQDNVNPVFLKLKKHSNKTCEGLVGLTQVLDSGENKTD</sequence>
<organism evidence="12 13">
    <name type="scientific">Crassostrea virginica</name>
    <name type="common">Eastern oyster</name>
    <dbReference type="NCBI Taxonomy" id="6565"/>
    <lineage>
        <taxon>Eukaryota</taxon>
        <taxon>Metazoa</taxon>
        <taxon>Spiralia</taxon>
        <taxon>Lophotrochozoa</taxon>
        <taxon>Mollusca</taxon>
        <taxon>Bivalvia</taxon>
        <taxon>Autobranchia</taxon>
        <taxon>Pteriomorphia</taxon>
        <taxon>Ostreida</taxon>
        <taxon>Ostreoidea</taxon>
        <taxon>Ostreidae</taxon>
        <taxon>Crassostrea</taxon>
    </lineage>
</organism>
<dbReference type="GO" id="GO:0000302">
    <property type="term" value="P:response to reactive oxygen species"/>
    <property type="evidence" value="ECO:0007669"/>
    <property type="project" value="InterPro"/>
</dbReference>
<dbReference type="PANTHER" id="PTHR31219:SF2">
    <property type="entry name" value="RNA LIGASE 1"/>
    <property type="match status" value="1"/>
</dbReference>
<comment type="cofactor">
    <cofactor evidence="2">
        <name>Mg(2+)</name>
        <dbReference type="ChEBI" id="CHEBI:18420"/>
    </cofactor>
</comment>
<evidence type="ECO:0000256" key="6">
    <source>
        <dbReference type="ARBA" id="ARBA00022800"/>
    </source>
</evidence>
<proteinExistence type="predicted"/>
<evidence type="ECO:0000256" key="3">
    <source>
        <dbReference type="ARBA" id="ARBA00012724"/>
    </source>
</evidence>
<dbReference type="KEGG" id="cvn:111134977"/>
<dbReference type="Proteomes" id="UP000694844">
    <property type="component" value="Chromosome 5"/>
</dbReference>
<keyword evidence="6" id="KW-0692">RNA repair</keyword>
<comment type="cofactor">
    <cofactor evidence="1">
        <name>Mn(2+)</name>
        <dbReference type="ChEBI" id="CHEBI:29035"/>
    </cofactor>
</comment>
<gene>
    <name evidence="13" type="primary">LOC111134977</name>
</gene>